<sequence>MDDEIRLSKLNKLFNQVLHGTPLDHHNFSRFLEAMRSQSDPAACVNKIVGSPNGLASIQAAMRFDATDSFLNAGGTETIAYLQAPELEKIGGGGFLRQIIQNIVDPPFFWSPFTEAFNAGRLTARGARCFAWLLLQLTRLPGSDANPYLELASSSSMLSALTESSDAETRFLGHKIKHIVETCATAVSGDRDIQPGGRHDNDFADFRKVSILPTADEVACPEAPFLRRSDPTHSPLEPALAVSQCLDDQFRLLREDMLYEIKDELQIAFKKKQGRHRGLVVEGFTLLSDVYHGRDDRACRWGIALQADYDFWFFKKVGNRRKYLDDNRNVFRHQSHTCLIVDDEVVAFPMIHRDEERLAEKLPVVILQFDGETSTIKALLKLKKWKHPKVKLIQIDTAIFSYEPVLKALQEARSMPLSNELLCWSADSTMEPPSSPAPTQIINAITSDPHQDLSILLKTPKSIRLDDSQSLSLLAGLTQRVSLIQGPPGTGKSFIGALLAKVLHDSRRRILVVCYTNHALDQFLEDILDIGVPPSSIVRLGGKSTARTEQLSLYKQKGGSTLGRGEWQTIDSLKENSKRLLGRLEREFMKFTKWAPDLLTHIEFEDASFFAALSVPSTANGMTQVGKGGKKVDPFYLFKRWADGNDAGMFKTHPPVLAAADIWQMDRISRKAKVAEWRADFSKEQAAQISKLGRAYNECQNELERIFGQREVSILRSKQIIGCTTTAAAKYTKDIQEAWPQVLIVEEAGEILESHVITALGSSTQQMILIGDHKQLRPKVNNYLLTVEKGEGYDLNRSMFERLVLNGYPHEVLSQQHRMRPEISALVRSLTYPDLVDAASTMNRPDLRGVRDNMVFIDHDKPEDENSKIKNPSEVGSKSSKRNTHEAKMVLKIVKYLGQQGYGTDKLVVLTPYLGQLQELQAVLSEENDPVLNDLDSFDLVSAGLLPPPSAQISKRRLRLATIDNYQGEESDIVISSLTRSNSSHDIGFMFSPERLNVLLSRPRNAFIMIGNSNTFLNARKGKELWTRFFDLLRKGGHVYDGLPAKCERHPDRKVVLKSPIDFSNECPDGGCKEPCGTILNCGVHPCPSKCHQLSDHSKMECPYIMQSKCPKGHPQSWKCHKRAPATCDKCDREARLAEEKRQKEFALQQKRDADQLAYAQKLAAIDAEIAAKNRELQDARLETDRSLAIQQKEKDLEDAKARLVRGIQQLIQPNKIISPVSLNHNAPPPVPVLSSDSTPSHAPPIPSPSQAAPDPRPSGHSNVLEIPVSPSRDEWQRQKDLEGADNVAIDAMMEMIGLEEVKSQVLSIKAKIDTAVRQNASLKDERFNITFLGNPGTGKTTVARHYAKFLSSVGILPGDEFVETTGSRMSNDGVAGAKKLLENVLNAGGGTIFVDEAYQLTAPQNYQGPQVLDFLLAEMENNVGTAVFIFAGYEKEMETFFEHNPGLTSRVPYQLKFADYSDSQLLGMLDQLVKKTYSGNMKVEEGIGGLYARIAVRRLGRGRGRPGFGNARALKNMFDAIKTRQANRLQRERQQGNRPDDLLLAKEDLIGPDPSKASLESEAWVKLQSLIGLGTVKESVRSMLSLIETNYRRELLEREPVQMSFNHVFLGSPGTGKTTVASLYGTILADLSLISKGEVVVKNPADFIGSVLGASESNTKAILANTVGKVLVIDEAYMLYSGGDTGPQNDPYKTAVIDTIVAEIQSVPGEDRCVLMLGYEDQMTEMFQNVNPGLSRRFNIESAFRFEDFTDPELLDILNLKLQAQHLDATNAAKAVAIDVLGKARIRPNFGNAGEVENLLGQAKKRYQTRQNALAPQNRSFDVVFESQDFDPEFDRNSHASTNLAKLFEDVVGCEDIIAKLAKYQATANTAKLRGMDVRNLIPTNWVFKGPPGTGKTTVARKMGQVYYDMGFLSSPKVEECSASDLVGQYVGQTGPKTTKLFEKALGRVLFIDEAYRLGEGQFAKEAIDELVGILTQPRYQSKLVVILAGYDTEMNDLLAVNTGLSSRFPEEIVFPNMRPEQCMQVLKKELERAKVQLDPDQAMIDLIAEMSRLRSWGNARDMKTISKKMINLALSTAVGDEALKLDTNAAMGCMKAVLEGLQNRSAAPPGPSSTPSLMQQLLNTRSAPAPVFSTKSDTRMSFPAPTIEEAEPEKTSGRDAGVSDAIWQQLQADIRAAEAEKKQRQEAIERAEMSMREAAAREQELIAEAERLEAQARNQAEQDEIKRRLEEIRIQECMAREERERLAREVEAQRKAEALERQKEAKAQAALRAMGVCVAGFRWIKQGAGYRCAGGSHFVSSAELGL</sequence>
<dbReference type="InterPro" id="IPR041679">
    <property type="entry name" value="DNA2/NAM7-like_C"/>
</dbReference>
<dbReference type="InterPro" id="IPR050773">
    <property type="entry name" value="CbxX/CfxQ_RuBisCO_ESX"/>
</dbReference>
<reference evidence="7" key="1">
    <citation type="submission" date="2023-03" db="EMBL/GenBank/DDBJ databases">
        <title>Massive genome expansion in bonnet fungi (Mycena s.s.) driven by repeated elements and novel gene families across ecological guilds.</title>
        <authorList>
            <consortium name="Lawrence Berkeley National Laboratory"/>
            <person name="Harder C.B."/>
            <person name="Miyauchi S."/>
            <person name="Viragh M."/>
            <person name="Kuo A."/>
            <person name="Thoen E."/>
            <person name="Andreopoulos B."/>
            <person name="Lu D."/>
            <person name="Skrede I."/>
            <person name="Drula E."/>
            <person name="Henrissat B."/>
            <person name="Morin E."/>
            <person name="Kohler A."/>
            <person name="Barry K."/>
            <person name="LaButti K."/>
            <person name="Morin E."/>
            <person name="Salamov A."/>
            <person name="Lipzen A."/>
            <person name="Mereny Z."/>
            <person name="Hegedus B."/>
            <person name="Baldrian P."/>
            <person name="Stursova M."/>
            <person name="Weitz H."/>
            <person name="Taylor A."/>
            <person name="Grigoriev I.V."/>
            <person name="Nagy L.G."/>
            <person name="Martin F."/>
            <person name="Kauserud H."/>
        </authorList>
    </citation>
    <scope>NUCLEOTIDE SEQUENCE</scope>
    <source>
        <strain evidence="7">CBHHK067</strain>
    </source>
</reference>
<dbReference type="InterPro" id="IPR000641">
    <property type="entry name" value="CbxX/CfxQ"/>
</dbReference>
<keyword evidence="8" id="KW-1185">Reference proteome</keyword>
<keyword evidence="2" id="KW-0547">Nucleotide-binding</keyword>
<dbReference type="CDD" id="cd18808">
    <property type="entry name" value="SF1_C_Upf1"/>
    <property type="match status" value="1"/>
</dbReference>
<dbReference type="PANTHER" id="PTHR43392:SF2">
    <property type="entry name" value="AAA-TYPE ATPASE FAMILY PROTEIN _ ANKYRIN REPEAT FAMILY PROTEIN"/>
    <property type="match status" value="1"/>
</dbReference>
<gene>
    <name evidence="7" type="ORF">B0H17DRAFT_1033689</name>
</gene>
<dbReference type="CDD" id="cd17936">
    <property type="entry name" value="EEXXEc_NFX1"/>
    <property type="match status" value="1"/>
</dbReference>
<dbReference type="Gene3D" id="3.40.50.300">
    <property type="entry name" value="P-loop containing nucleotide triphosphate hydrolases"/>
    <property type="match status" value="5"/>
</dbReference>
<dbReference type="GO" id="GO:0004386">
    <property type="term" value="F:helicase activity"/>
    <property type="evidence" value="ECO:0007669"/>
    <property type="project" value="InterPro"/>
</dbReference>
<dbReference type="Pfam" id="PF13087">
    <property type="entry name" value="AAA_12"/>
    <property type="match status" value="1"/>
</dbReference>
<feature type="domain" description="AAA+ ATPase" evidence="6">
    <location>
        <begin position="478"/>
        <end position="781"/>
    </location>
</feature>
<dbReference type="SMART" id="SM00382">
    <property type="entry name" value="AAA"/>
    <property type="match status" value="4"/>
</dbReference>
<feature type="coiled-coil region" evidence="4">
    <location>
        <begin position="2169"/>
        <end position="2271"/>
    </location>
</feature>
<feature type="domain" description="AAA+ ATPase" evidence="6">
    <location>
        <begin position="1605"/>
        <end position="1722"/>
    </location>
</feature>
<dbReference type="CDD" id="cd06008">
    <property type="entry name" value="NF-X1-zinc-finger"/>
    <property type="match status" value="1"/>
</dbReference>
<feature type="domain" description="AAA+ ATPase" evidence="6">
    <location>
        <begin position="1883"/>
        <end position="2020"/>
    </location>
</feature>
<dbReference type="GO" id="GO:0016887">
    <property type="term" value="F:ATP hydrolysis activity"/>
    <property type="evidence" value="ECO:0007669"/>
    <property type="project" value="InterPro"/>
</dbReference>
<evidence type="ECO:0000313" key="7">
    <source>
        <dbReference type="EMBL" id="KAJ7707708.1"/>
    </source>
</evidence>
<dbReference type="EMBL" id="JARKIE010000005">
    <property type="protein sequence ID" value="KAJ7707708.1"/>
    <property type="molecule type" value="Genomic_DNA"/>
</dbReference>
<dbReference type="FunFam" id="1.10.8.60:FF:000160">
    <property type="entry name" value="WGS project CABT00000000 data, contig 2.55"/>
    <property type="match status" value="1"/>
</dbReference>
<evidence type="ECO:0000256" key="1">
    <source>
        <dbReference type="ARBA" id="ARBA00010378"/>
    </source>
</evidence>
<feature type="domain" description="AAA+ ATPase" evidence="6">
    <location>
        <begin position="1326"/>
        <end position="1462"/>
    </location>
</feature>
<evidence type="ECO:0000256" key="4">
    <source>
        <dbReference type="SAM" id="Coils"/>
    </source>
</evidence>
<dbReference type="FunFam" id="3.40.50.300:FF:001660">
    <property type="entry name" value="NF-X1 finger and helicase protein, putative"/>
    <property type="match status" value="1"/>
</dbReference>
<dbReference type="InterPro" id="IPR003593">
    <property type="entry name" value="AAA+_ATPase"/>
</dbReference>
<proteinExistence type="inferred from homology"/>
<dbReference type="PANTHER" id="PTHR43392">
    <property type="entry name" value="AAA-TYPE ATPASE FAMILY PROTEIN / ANKYRIN REPEAT FAMILY PROTEIN"/>
    <property type="match status" value="1"/>
</dbReference>
<dbReference type="SUPFAM" id="SSF52540">
    <property type="entry name" value="P-loop containing nucleoside triphosphate hydrolases"/>
    <property type="match status" value="4"/>
</dbReference>
<organism evidence="7 8">
    <name type="scientific">Mycena rosella</name>
    <name type="common">Pink bonnet</name>
    <name type="synonym">Agaricus rosellus</name>
    <dbReference type="NCBI Taxonomy" id="1033263"/>
    <lineage>
        <taxon>Eukaryota</taxon>
        <taxon>Fungi</taxon>
        <taxon>Dikarya</taxon>
        <taxon>Basidiomycota</taxon>
        <taxon>Agaricomycotina</taxon>
        <taxon>Agaricomycetes</taxon>
        <taxon>Agaricomycetidae</taxon>
        <taxon>Agaricales</taxon>
        <taxon>Marasmiineae</taxon>
        <taxon>Mycenaceae</taxon>
        <taxon>Mycena</taxon>
    </lineage>
</organism>
<evidence type="ECO:0000259" key="6">
    <source>
        <dbReference type="SMART" id="SM00382"/>
    </source>
</evidence>
<evidence type="ECO:0000256" key="3">
    <source>
        <dbReference type="ARBA" id="ARBA00022840"/>
    </source>
</evidence>
<dbReference type="InterPro" id="IPR047187">
    <property type="entry name" value="SF1_C_Upf1"/>
</dbReference>
<comment type="caution">
    <text evidence="7">The sequence shown here is derived from an EMBL/GenBank/DDBJ whole genome shotgun (WGS) entry which is preliminary data.</text>
</comment>
<accession>A0AAD7GXW5</accession>
<dbReference type="InterPro" id="IPR003959">
    <property type="entry name" value="ATPase_AAA_core"/>
</dbReference>
<dbReference type="InterPro" id="IPR027417">
    <property type="entry name" value="P-loop_NTPase"/>
</dbReference>
<dbReference type="InterPro" id="IPR041677">
    <property type="entry name" value="DNA2/NAM7_AAA_11"/>
</dbReference>
<dbReference type="Gene3D" id="1.10.8.60">
    <property type="match status" value="2"/>
</dbReference>
<keyword evidence="7" id="KW-0378">Hydrolase</keyword>
<dbReference type="Pfam" id="PF17866">
    <property type="entry name" value="AAA_lid_6"/>
    <property type="match status" value="2"/>
</dbReference>
<evidence type="ECO:0000313" key="8">
    <source>
        <dbReference type="Proteomes" id="UP001221757"/>
    </source>
</evidence>
<evidence type="ECO:0000256" key="2">
    <source>
        <dbReference type="ARBA" id="ARBA00022741"/>
    </source>
</evidence>
<feature type="region of interest" description="Disordered" evidence="5">
    <location>
        <begin position="1220"/>
        <end position="1265"/>
    </location>
</feature>
<name>A0AAD7GXW5_MYCRO</name>
<keyword evidence="3" id="KW-0067">ATP-binding</keyword>
<dbReference type="Proteomes" id="UP001221757">
    <property type="component" value="Unassembled WGS sequence"/>
</dbReference>
<comment type="similarity">
    <text evidence="1">Belongs to the CbxX/CfxQ family.</text>
</comment>
<protein>
    <submittedName>
        <fullName evidence="7">P-loop containing nucleoside triphosphate hydrolase protein</fullName>
    </submittedName>
</protein>
<dbReference type="FunFam" id="3.40.50.300:FF:000216">
    <property type="entry name" value="Type VII secretion ATPase EccA"/>
    <property type="match status" value="3"/>
</dbReference>
<dbReference type="CDD" id="cd00009">
    <property type="entry name" value="AAA"/>
    <property type="match status" value="3"/>
</dbReference>
<dbReference type="GO" id="GO:0005524">
    <property type="term" value="F:ATP binding"/>
    <property type="evidence" value="ECO:0007669"/>
    <property type="project" value="UniProtKB-KW"/>
</dbReference>
<keyword evidence="4" id="KW-0175">Coiled coil</keyword>
<evidence type="ECO:0000256" key="5">
    <source>
        <dbReference type="SAM" id="MobiDB-lite"/>
    </source>
</evidence>
<dbReference type="Pfam" id="PF13086">
    <property type="entry name" value="AAA_11"/>
    <property type="match status" value="1"/>
</dbReference>
<dbReference type="PRINTS" id="PR00819">
    <property type="entry name" value="CBXCFQXSUPER"/>
</dbReference>
<dbReference type="InterPro" id="IPR041627">
    <property type="entry name" value="AAA_lid_6"/>
</dbReference>
<feature type="region of interest" description="Disordered" evidence="5">
    <location>
        <begin position="861"/>
        <end position="882"/>
    </location>
</feature>
<dbReference type="Pfam" id="PF00004">
    <property type="entry name" value="AAA"/>
    <property type="match status" value="3"/>
</dbReference>
<feature type="coiled-coil region" evidence="4">
    <location>
        <begin position="1137"/>
        <end position="1210"/>
    </location>
</feature>